<gene>
    <name evidence="1" type="ORF">CKAH01_18643</name>
</gene>
<dbReference type="EMBL" id="VYYT01000360">
    <property type="protein sequence ID" value="KAK2739789.1"/>
    <property type="molecule type" value="Genomic_DNA"/>
</dbReference>
<reference evidence="1" key="1">
    <citation type="submission" date="2023-02" db="EMBL/GenBank/DDBJ databases">
        <title>Colletotrichum kahawae CIFC_Que2 genome sequencing and assembly.</title>
        <authorList>
            <person name="Baroncelli R."/>
        </authorList>
    </citation>
    <scope>NUCLEOTIDE SEQUENCE</scope>
    <source>
        <strain evidence="1">CIFC_Que2</strain>
    </source>
</reference>
<dbReference type="Proteomes" id="UP001281614">
    <property type="component" value="Unassembled WGS sequence"/>
</dbReference>
<evidence type="ECO:0000313" key="1">
    <source>
        <dbReference type="EMBL" id="KAK2739789.1"/>
    </source>
</evidence>
<comment type="caution">
    <text evidence="1">The sequence shown here is derived from an EMBL/GenBank/DDBJ whole genome shotgun (WGS) entry which is preliminary data.</text>
</comment>
<dbReference type="AlphaFoldDB" id="A0AAD9Y753"/>
<accession>A0AAD9Y753</accession>
<evidence type="ECO:0000313" key="2">
    <source>
        <dbReference type="Proteomes" id="UP001281614"/>
    </source>
</evidence>
<name>A0AAD9Y753_COLKA</name>
<organism evidence="1 2">
    <name type="scientific">Colletotrichum kahawae</name>
    <name type="common">Coffee berry disease fungus</name>
    <dbReference type="NCBI Taxonomy" id="34407"/>
    <lineage>
        <taxon>Eukaryota</taxon>
        <taxon>Fungi</taxon>
        <taxon>Dikarya</taxon>
        <taxon>Ascomycota</taxon>
        <taxon>Pezizomycotina</taxon>
        <taxon>Sordariomycetes</taxon>
        <taxon>Hypocreomycetidae</taxon>
        <taxon>Glomerellales</taxon>
        <taxon>Glomerellaceae</taxon>
        <taxon>Colletotrichum</taxon>
        <taxon>Colletotrichum gloeosporioides species complex</taxon>
    </lineage>
</organism>
<protein>
    <submittedName>
        <fullName evidence="1">Uncharacterized protein</fullName>
    </submittedName>
</protein>
<sequence length="260" mass="28564">MDGWLGQSEAVQLSLASLKPLDNIPKLVRWTAEHASSGCCSEGCNGQRPGLVCSEPPRRVSWPLTCLIVSPIHAGTGDPMVPVTLSPEIAPKTVFDGRMAYAVFRPFIPCVSFKLVMAVSVRAPDACAQQHDRCPRSCRAFTPRSPRGIQTSYRRSRTPCWTRPGVLPPCLHPTRGRGYSWVAPLQPPLRGMWEPFRQTICPSFMQVGKGSSSRPVSHGLQTACWQYSTAAMESKPLSAPFVGCDYSKLMFARDTNRDTG</sequence>
<keyword evidence="2" id="KW-1185">Reference proteome</keyword>
<proteinExistence type="predicted"/>